<dbReference type="GO" id="GO:0000209">
    <property type="term" value="P:protein polyubiquitination"/>
    <property type="evidence" value="ECO:0007669"/>
    <property type="project" value="TreeGrafter"/>
</dbReference>
<keyword evidence="8" id="KW-0520">NAD</keyword>
<dbReference type="PANTHER" id="PTHR24104:SF25">
    <property type="entry name" value="PROTEIN LIN-41"/>
    <property type="match status" value="1"/>
</dbReference>
<keyword evidence="3 8" id="KW-0808">Transferase</keyword>
<evidence type="ECO:0000313" key="9">
    <source>
        <dbReference type="EMBL" id="CAF3827945.1"/>
    </source>
</evidence>
<evidence type="ECO:0000256" key="5">
    <source>
        <dbReference type="ARBA" id="ARBA00022737"/>
    </source>
</evidence>
<accession>A0A8S2JYH1</accession>
<comment type="similarity">
    <text evidence="1 8">Belongs to the Arg-specific ADP-ribosyltransferase family.</text>
</comment>
<keyword evidence="8" id="KW-0521">NADP</keyword>
<dbReference type="CDD" id="cd05819">
    <property type="entry name" value="NHL"/>
    <property type="match status" value="1"/>
</dbReference>
<dbReference type="Pfam" id="PF01436">
    <property type="entry name" value="NHL"/>
    <property type="match status" value="2"/>
</dbReference>
<dbReference type="Proteomes" id="UP000681720">
    <property type="component" value="Unassembled WGS sequence"/>
</dbReference>
<dbReference type="AlphaFoldDB" id="A0A8S2JYH1"/>
<evidence type="ECO:0000256" key="3">
    <source>
        <dbReference type="ARBA" id="ARBA00022679"/>
    </source>
</evidence>
<sequence>MASSAEINAQRNRVFDVGREPLKMLLPICGYEDAPLVSLEKAVKPLLTILPDLKYHAHIAKRESAEKPANGLTRDESAAIILYSMEGESREKSLYYTLNSILRSENRSKLEPWFLYLKLFMSGLTRLPSARQFVYRGVKMDLSKRYKKGDVFVWWAFSSCSASLEALENEDFLGRTGRRTLFTIDCDNGKDISQHVYYQLEKEILLPAASQFEVVASLEPADGFHIIQLKEIQPKVDLLHPVSIILKSNTEPLSVTKQDTQNMVPNLMSSKVGHLKIVEQPTNTTVQQSDASKPTELLLIPTESKFKLELPRSDSILNITTKSQWTESAITIAGGYGKGNGLNQLNKPCGIYVDDDHTVFIADTDNHRIVEWQIGKKTGKIVAGGNGAGNRIDQLNQPTNVVLDNETNSLIICDCGNQRVLRWPRRHQASGEILIGNINCCGLAIDVHGFLYVSDTRKDEVKRFRIGESRGTKVAGSAGRGDNLNQLNWPTHIFVDRDQSVYVADTWNHRVMKWMKDAKEGIIVAGGRIEGNAPCQLSGPKGIFVDQSGTVYVADGGNHRVMLWYNGATQGEMIVGENIRGQQANRLADPEALSFDKYDAQLHYLLKEQQQQQQQQPKGNRPICCNGYLFANVKTCR</sequence>
<dbReference type="SUPFAM" id="SSF56399">
    <property type="entry name" value="ADP-ribosylation"/>
    <property type="match status" value="1"/>
</dbReference>
<dbReference type="PROSITE" id="PS51125">
    <property type="entry name" value="NHL"/>
    <property type="match status" value="1"/>
</dbReference>
<comment type="caution">
    <text evidence="9">The sequence shown here is derived from an EMBL/GenBank/DDBJ whole genome shotgun (WGS) entry which is preliminary data.</text>
</comment>
<dbReference type="EC" id="2.4.2.31" evidence="8"/>
<dbReference type="InterPro" id="IPR050952">
    <property type="entry name" value="TRIM-NHL_E3_ligases"/>
</dbReference>
<keyword evidence="5" id="KW-0677">Repeat</keyword>
<dbReference type="EMBL" id="CAJOBJ010000517">
    <property type="protein sequence ID" value="CAF3827945.1"/>
    <property type="molecule type" value="Genomic_DNA"/>
</dbReference>
<evidence type="ECO:0000256" key="7">
    <source>
        <dbReference type="PROSITE-ProRule" id="PRU00504"/>
    </source>
</evidence>
<dbReference type="GO" id="GO:0106274">
    <property type="term" value="F:NAD+-protein-arginine ADP-ribosyltransferase activity"/>
    <property type="evidence" value="ECO:0007669"/>
    <property type="project" value="UniProtKB-EC"/>
</dbReference>
<evidence type="ECO:0000256" key="4">
    <source>
        <dbReference type="ARBA" id="ARBA00022695"/>
    </source>
</evidence>
<dbReference type="InterPro" id="IPR000768">
    <property type="entry name" value="ART"/>
</dbReference>
<reference evidence="9" key="1">
    <citation type="submission" date="2021-02" db="EMBL/GenBank/DDBJ databases">
        <authorList>
            <person name="Nowell W R."/>
        </authorList>
    </citation>
    <scope>NUCLEOTIDE SEQUENCE</scope>
</reference>
<dbReference type="Pfam" id="PF01129">
    <property type="entry name" value="ART"/>
    <property type="match status" value="1"/>
</dbReference>
<protein>
    <recommendedName>
        <fullName evidence="8">NAD(P)(+)--arginine ADP-ribosyltransferase</fullName>
        <ecNumber evidence="8">2.4.2.31</ecNumber>
    </recommendedName>
    <alternativeName>
        <fullName evidence="8">Mono(ADP-ribosyl)transferase</fullName>
    </alternativeName>
</protein>
<evidence type="ECO:0000256" key="6">
    <source>
        <dbReference type="ARBA" id="ARBA00047597"/>
    </source>
</evidence>
<comment type="catalytic activity">
    <reaction evidence="6 8">
        <text>L-arginyl-[protein] + NAD(+) = N(omega)-(ADP-D-ribosyl)-L-arginyl-[protein] + nicotinamide + H(+)</text>
        <dbReference type="Rhea" id="RHEA:19149"/>
        <dbReference type="Rhea" id="RHEA-COMP:10532"/>
        <dbReference type="Rhea" id="RHEA-COMP:15087"/>
        <dbReference type="ChEBI" id="CHEBI:15378"/>
        <dbReference type="ChEBI" id="CHEBI:17154"/>
        <dbReference type="ChEBI" id="CHEBI:29965"/>
        <dbReference type="ChEBI" id="CHEBI:57540"/>
        <dbReference type="ChEBI" id="CHEBI:142554"/>
        <dbReference type="EC" id="2.4.2.31"/>
    </reaction>
</comment>
<dbReference type="InterPro" id="IPR011042">
    <property type="entry name" value="6-blade_b-propeller_TolB-like"/>
</dbReference>
<proteinExistence type="inferred from homology"/>
<dbReference type="InterPro" id="IPR001258">
    <property type="entry name" value="NHL_repeat"/>
</dbReference>
<dbReference type="GO" id="GO:0008270">
    <property type="term" value="F:zinc ion binding"/>
    <property type="evidence" value="ECO:0007669"/>
    <property type="project" value="UniProtKB-KW"/>
</dbReference>
<keyword evidence="4" id="KW-0548">Nucleotidyltransferase</keyword>
<dbReference type="PROSITE" id="PS51996">
    <property type="entry name" value="TR_MART"/>
    <property type="match status" value="1"/>
</dbReference>
<feature type="repeat" description="NHL" evidence="7">
    <location>
        <begin position="480"/>
        <end position="517"/>
    </location>
</feature>
<dbReference type="GO" id="GO:0043161">
    <property type="term" value="P:proteasome-mediated ubiquitin-dependent protein catabolic process"/>
    <property type="evidence" value="ECO:0007669"/>
    <property type="project" value="TreeGrafter"/>
</dbReference>
<evidence type="ECO:0000256" key="8">
    <source>
        <dbReference type="RuleBase" id="RU361228"/>
    </source>
</evidence>
<dbReference type="GO" id="GO:0016779">
    <property type="term" value="F:nucleotidyltransferase activity"/>
    <property type="evidence" value="ECO:0007669"/>
    <property type="project" value="UniProtKB-KW"/>
</dbReference>
<keyword evidence="2 8" id="KW-0328">Glycosyltransferase</keyword>
<organism evidence="9 10">
    <name type="scientific">Rotaria magnacalcarata</name>
    <dbReference type="NCBI Taxonomy" id="392030"/>
    <lineage>
        <taxon>Eukaryota</taxon>
        <taxon>Metazoa</taxon>
        <taxon>Spiralia</taxon>
        <taxon>Gnathifera</taxon>
        <taxon>Rotifera</taxon>
        <taxon>Eurotatoria</taxon>
        <taxon>Bdelloidea</taxon>
        <taxon>Philodinida</taxon>
        <taxon>Philodinidae</taxon>
        <taxon>Rotaria</taxon>
    </lineage>
</organism>
<gene>
    <name evidence="9" type="ORF">GIL414_LOCUS2622</name>
</gene>
<dbReference type="Gene3D" id="2.120.10.30">
    <property type="entry name" value="TolB, C-terminal domain"/>
    <property type="match status" value="2"/>
</dbReference>
<dbReference type="PANTHER" id="PTHR24104">
    <property type="entry name" value="E3 UBIQUITIN-PROTEIN LIGASE NHLRC1-RELATED"/>
    <property type="match status" value="1"/>
</dbReference>
<evidence type="ECO:0000256" key="1">
    <source>
        <dbReference type="ARBA" id="ARBA00009558"/>
    </source>
</evidence>
<dbReference type="GO" id="GO:0061630">
    <property type="term" value="F:ubiquitin protein ligase activity"/>
    <property type="evidence" value="ECO:0007669"/>
    <property type="project" value="TreeGrafter"/>
</dbReference>
<dbReference type="Gene3D" id="3.90.176.10">
    <property type="entry name" value="Toxin ADP-ribosyltransferase, Chain A, domain 1"/>
    <property type="match status" value="1"/>
</dbReference>
<evidence type="ECO:0000313" key="10">
    <source>
        <dbReference type="Proteomes" id="UP000681720"/>
    </source>
</evidence>
<name>A0A8S2JYH1_9BILA</name>
<dbReference type="SUPFAM" id="SSF101898">
    <property type="entry name" value="NHL repeat"/>
    <property type="match status" value="1"/>
</dbReference>
<evidence type="ECO:0000256" key="2">
    <source>
        <dbReference type="ARBA" id="ARBA00022676"/>
    </source>
</evidence>